<reference evidence="2 3" key="1">
    <citation type="submission" date="2023-09" db="EMBL/GenBank/DDBJ databases">
        <authorList>
            <person name="Page C.A."/>
            <person name="Perez-Diaz I.M."/>
        </authorList>
    </citation>
    <scope>NUCLEOTIDE SEQUENCE [LARGE SCALE GENOMIC DNA]</scope>
    <source>
        <strain evidence="2 3">Ll15</strain>
    </source>
</reference>
<evidence type="ECO:0000313" key="2">
    <source>
        <dbReference type="EMBL" id="WPK12277.1"/>
    </source>
</evidence>
<dbReference type="PANTHER" id="PTHR37301:SF1">
    <property type="entry name" value="DNA-BINDING PROTEIN"/>
    <property type="match status" value="1"/>
</dbReference>
<evidence type="ECO:0000259" key="1">
    <source>
        <dbReference type="PROSITE" id="PS50943"/>
    </source>
</evidence>
<name>A0ABZ0RYC5_9BACI</name>
<dbReference type="InterPro" id="IPR001387">
    <property type="entry name" value="Cro/C1-type_HTH"/>
</dbReference>
<dbReference type="CDD" id="cd00093">
    <property type="entry name" value="HTH_XRE"/>
    <property type="match status" value="1"/>
</dbReference>
<accession>A0ABZ0RYC5</accession>
<feature type="domain" description="HTH cro/C1-type" evidence="1">
    <location>
        <begin position="6"/>
        <end position="61"/>
    </location>
</feature>
<dbReference type="RefSeq" id="WP_319837056.1">
    <property type="nucleotide sequence ID" value="NZ_CP137624.1"/>
</dbReference>
<keyword evidence="3" id="KW-1185">Reference proteome</keyword>
<dbReference type="Pfam" id="PF13443">
    <property type="entry name" value="HTH_26"/>
    <property type="match status" value="1"/>
</dbReference>
<evidence type="ECO:0000313" key="3">
    <source>
        <dbReference type="Proteomes" id="UP001322664"/>
    </source>
</evidence>
<protein>
    <submittedName>
        <fullName evidence="2">Helix-turn-helix transcriptional regulator</fullName>
    </submittedName>
</protein>
<dbReference type="PANTHER" id="PTHR37301">
    <property type="entry name" value="DNA-BINDING PROTEIN-RELATED"/>
    <property type="match status" value="1"/>
</dbReference>
<dbReference type="InterPro" id="IPR010982">
    <property type="entry name" value="Lambda_DNA-bd_dom_sf"/>
</dbReference>
<sequence length="66" mass="7692">MHENRLRILMAERRISITKLASEADISRTTLTNIYYERAKGITFETLDKLCIHLECTPNDLLIIKT</sequence>
<gene>
    <name evidence="2" type="ORF">R6U77_00900</name>
</gene>
<dbReference type="EMBL" id="CP137624">
    <property type="protein sequence ID" value="WPK12277.1"/>
    <property type="molecule type" value="Genomic_DNA"/>
</dbReference>
<dbReference type="SUPFAM" id="SSF47413">
    <property type="entry name" value="lambda repressor-like DNA-binding domains"/>
    <property type="match status" value="1"/>
</dbReference>
<proteinExistence type="predicted"/>
<dbReference type="Gene3D" id="1.10.260.40">
    <property type="entry name" value="lambda repressor-like DNA-binding domains"/>
    <property type="match status" value="1"/>
</dbReference>
<dbReference type="SMART" id="SM00530">
    <property type="entry name" value="HTH_XRE"/>
    <property type="match status" value="1"/>
</dbReference>
<organism evidence="2 3">
    <name type="scientific">Lysinibacillus louembei</name>
    <dbReference type="NCBI Taxonomy" id="1470088"/>
    <lineage>
        <taxon>Bacteria</taxon>
        <taxon>Bacillati</taxon>
        <taxon>Bacillota</taxon>
        <taxon>Bacilli</taxon>
        <taxon>Bacillales</taxon>
        <taxon>Bacillaceae</taxon>
        <taxon>Lysinibacillus</taxon>
    </lineage>
</organism>
<dbReference type="PROSITE" id="PS50943">
    <property type="entry name" value="HTH_CROC1"/>
    <property type="match status" value="1"/>
</dbReference>
<dbReference type="Proteomes" id="UP001322664">
    <property type="component" value="Chromosome"/>
</dbReference>